<dbReference type="InterPro" id="IPR045210">
    <property type="entry name" value="RING-Ubox_PUB"/>
</dbReference>
<evidence type="ECO:0000256" key="4">
    <source>
        <dbReference type="SAM" id="MobiDB-lite"/>
    </source>
</evidence>
<evidence type="ECO:0000259" key="5">
    <source>
        <dbReference type="PROSITE" id="PS51698"/>
    </source>
</evidence>
<dbReference type="GO" id="GO:0061630">
    <property type="term" value="F:ubiquitin protein ligase activity"/>
    <property type="evidence" value="ECO:0007669"/>
    <property type="project" value="UniProtKB-UniRule"/>
</dbReference>
<protein>
    <recommendedName>
        <fullName evidence="3 5">U-box domain-containing protein</fullName>
        <ecNumber evidence="3">2.3.2.27</ecNumber>
    </recommendedName>
    <alternativeName>
        <fullName evidence="3">RING-type E3 ubiquitin transferase PUB</fullName>
    </alternativeName>
</protein>
<comment type="pathway">
    <text evidence="1 3">Protein modification; protein ubiquitination.</text>
</comment>
<dbReference type="Proteomes" id="UP000275267">
    <property type="component" value="Unassembled WGS sequence"/>
</dbReference>
<dbReference type="Gene3D" id="3.30.40.10">
    <property type="entry name" value="Zinc/RING finger domain, C3HC4 (zinc finger)"/>
    <property type="match status" value="1"/>
</dbReference>
<feature type="compositionally biased region" description="Low complexity" evidence="4">
    <location>
        <begin position="28"/>
        <end position="39"/>
    </location>
</feature>
<comment type="function">
    <text evidence="3">Functions as an E3 ubiquitin ligase.</text>
</comment>
<dbReference type="GO" id="GO:0016567">
    <property type="term" value="P:protein ubiquitination"/>
    <property type="evidence" value="ECO:0007669"/>
    <property type="project" value="UniProtKB-UniRule"/>
</dbReference>
<accession>A0A3L6Q8Y0</accession>
<gene>
    <name evidence="6" type="ORF">C2845_PM15G07960</name>
</gene>
<dbReference type="PANTHER" id="PTHR22849:SF164">
    <property type="entry name" value="U-BOX DOMAIN-CONTAINING PROTEIN"/>
    <property type="match status" value="1"/>
</dbReference>
<dbReference type="UniPathway" id="UPA00143"/>
<dbReference type="EC" id="2.3.2.27" evidence="3"/>
<dbReference type="PANTHER" id="PTHR22849">
    <property type="entry name" value="WDSAM1 PROTEIN"/>
    <property type="match status" value="1"/>
</dbReference>
<evidence type="ECO:0000256" key="3">
    <source>
        <dbReference type="RuleBase" id="RU369093"/>
    </source>
</evidence>
<sequence>MEGMVRRSSHVVIPRLSSASTGGDEGGLDAPAGSSPSAATSLARLVPLADSNARRPSPGVPRGSPRGCLGLLIRQQERTAPLTVVRDEVGGGHIHRCDDRCHDLHRWSSGGDQNHSPLGSIGQLGAAARGQVTELGAGEIHEFTFWALDDAGRRRCLGGDYFEVDLSGAAWKSTGGDGSYFIRLQTELFECAFRAMGNASAGELHHGADARRRSIGPVVVPQFFVCPVSNKIMENSVVITSGKTVDRSALEEWRKEHRSICPVTGKVLVHTMFIPSILIKLCIERWRAANKIPGVMAASDPPSISPRGGSPVMLFMQVTMMPHSPISSNEVRDALFLLHDLLNEESSAVHLIGSHPGTTAKLASVLPKTCLEPDLELDDIIAGVMAKAASYGPNKAVFGDDQYAIPVLIVRALLPM</sequence>
<dbReference type="InterPro" id="IPR045185">
    <property type="entry name" value="PUB22/23/24-like"/>
</dbReference>
<dbReference type="OrthoDB" id="10064100at2759"/>
<keyword evidence="3" id="KW-0833">Ubl conjugation pathway</keyword>
<keyword evidence="7" id="KW-1185">Reference proteome</keyword>
<organism evidence="6 7">
    <name type="scientific">Panicum miliaceum</name>
    <name type="common">Proso millet</name>
    <name type="synonym">Broomcorn millet</name>
    <dbReference type="NCBI Taxonomy" id="4540"/>
    <lineage>
        <taxon>Eukaryota</taxon>
        <taxon>Viridiplantae</taxon>
        <taxon>Streptophyta</taxon>
        <taxon>Embryophyta</taxon>
        <taxon>Tracheophyta</taxon>
        <taxon>Spermatophyta</taxon>
        <taxon>Magnoliopsida</taxon>
        <taxon>Liliopsida</taxon>
        <taxon>Poales</taxon>
        <taxon>Poaceae</taxon>
        <taxon>PACMAD clade</taxon>
        <taxon>Panicoideae</taxon>
        <taxon>Panicodae</taxon>
        <taxon>Paniceae</taxon>
        <taxon>Panicinae</taxon>
        <taxon>Panicum</taxon>
        <taxon>Panicum sect. Panicum</taxon>
    </lineage>
</organism>
<dbReference type="PROSITE" id="PS51698">
    <property type="entry name" value="U_BOX"/>
    <property type="match status" value="1"/>
</dbReference>
<dbReference type="SMART" id="SM00504">
    <property type="entry name" value="Ubox"/>
    <property type="match status" value="1"/>
</dbReference>
<evidence type="ECO:0000256" key="2">
    <source>
        <dbReference type="ARBA" id="ARBA00022679"/>
    </source>
</evidence>
<dbReference type="InterPro" id="IPR003613">
    <property type="entry name" value="Ubox_domain"/>
</dbReference>
<name>A0A3L6Q8Y0_PANMI</name>
<keyword evidence="2 3" id="KW-0808">Transferase</keyword>
<evidence type="ECO:0000256" key="1">
    <source>
        <dbReference type="ARBA" id="ARBA00004906"/>
    </source>
</evidence>
<dbReference type="Pfam" id="PF04564">
    <property type="entry name" value="U-box"/>
    <property type="match status" value="1"/>
</dbReference>
<reference evidence="7" key="1">
    <citation type="journal article" date="2019" name="Nat. Commun.">
        <title>The genome of broomcorn millet.</title>
        <authorList>
            <person name="Zou C."/>
            <person name="Miki D."/>
            <person name="Li D."/>
            <person name="Tang Q."/>
            <person name="Xiao L."/>
            <person name="Rajput S."/>
            <person name="Deng P."/>
            <person name="Jia W."/>
            <person name="Huang R."/>
            <person name="Zhang M."/>
            <person name="Sun Y."/>
            <person name="Hu J."/>
            <person name="Fu X."/>
            <person name="Schnable P.S."/>
            <person name="Li F."/>
            <person name="Zhang H."/>
            <person name="Feng B."/>
            <person name="Zhu X."/>
            <person name="Liu R."/>
            <person name="Schnable J.C."/>
            <person name="Zhu J.-K."/>
            <person name="Zhang H."/>
        </authorList>
    </citation>
    <scope>NUCLEOTIDE SEQUENCE [LARGE SCALE GENOMIC DNA]</scope>
</reference>
<dbReference type="CDD" id="cd16664">
    <property type="entry name" value="RING-Ubox_PUB"/>
    <property type="match status" value="1"/>
</dbReference>
<dbReference type="AlphaFoldDB" id="A0A3L6Q8Y0"/>
<feature type="region of interest" description="Disordered" evidence="4">
    <location>
        <begin position="1"/>
        <end position="39"/>
    </location>
</feature>
<comment type="caution">
    <text evidence="6">The sequence shown here is derived from an EMBL/GenBank/DDBJ whole genome shotgun (WGS) entry which is preliminary data.</text>
</comment>
<feature type="domain" description="U-box" evidence="5">
    <location>
        <begin position="219"/>
        <end position="293"/>
    </location>
</feature>
<comment type="catalytic activity">
    <reaction evidence="3">
        <text>S-ubiquitinyl-[E2 ubiquitin-conjugating enzyme]-L-cysteine + [acceptor protein]-L-lysine = [E2 ubiquitin-conjugating enzyme]-L-cysteine + N(6)-ubiquitinyl-[acceptor protein]-L-lysine.</text>
        <dbReference type="EC" id="2.3.2.27"/>
    </reaction>
</comment>
<evidence type="ECO:0000313" key="6">
    <source>
        <dbReference type="EMBL" id="RLM74033.1"/>
    </source>
</evidence>
<dbReference type="InterPro" id="IPR013083">
    <property type="entry name" value="Znf_RING/FYVE/PHD"/>
</dbReference>
<proteinExistence type="predicted"/>
<dbReference type="EMBL" id="PQIB02000013">
    <property type="protein sequence ID" value="RLM74033.1"/>
    <property type="molecule type" value="Genomic_DNA"/>
</dbReference>
<evidence type="ECO:0000313" key="7">
    <source>
        <dbReference type="Proteomes" id="UP000275267"/>
    </source>
</evidence>
<dbReference type="SUPFAM" id="SSF57850">
    <property type="entry name" value="RING/U-box"/>
    <property type="match status" value="1"/>
</dbReference>